<dbReference type="SMART" id="SM00448">
    <property type="entry name" value="REC"/>
    <property type="match status" value="1"/>
</dbReference>
<feature type="region of interest" description="Disordered" evidence="7">
    <location>
        <begin position="368"/>
        <end position="413"/>
    </location>
</feature>
<dbReference type="Pfam" id="PF00072">
    <property type="entry name" value="Response_reg"/>
    <property type="match status" value="1"/>
</dbReference>
<protein>
    <recommendedName>
        <fullName evidence="2">histidine kinase</fullName>
        <ecNumber evidence="2">2.7.13.3</ecNumber>
    </recommendedName>
</protein>
<keyword evidence="3 6" id="KW-0597">Phosphoprotein</keyword>
<feature type="compositionally biased region" description="Basic and acidic residues" evidence="7">
    <location>
        <begin position="282"/>
        <end position="294"/>
    </location>
</feature>
<evidence type="ECO:0000259" key="8">
    <source>
        <dbReference type="PROSITE" id="PS50109"/>
    </source>
</evidence>
<evidence type="ECO:0000256" key="5">
    <source>
        <dbReference type="ARBA" id="ARBA00022777"/>
    </source>
</evidence>
<dbReference type="InterPro" id="IPR029016">
    <property type="entry name" value="GAF-like_dom_sf"/>
</dbReference>
<dbReference type="SUPFAM" id="SSF52172">
    <property type="entry name" value="CheY-like"/>
    <property type="match status" value="1"/>
</dbReference>
<evidence type="ECO:0000259" key="9">
    <source>
        <dbReference type="PROSITE" id="PS50110"/>
    </source>
</evidence>
<dbReference type="PANTHER" id="PTHR43047">
    <property type="entry name" value="TWO-COMPONENT HISTIDINE PROTEIN KINASE"/>
    <property type="match status" value="1"/>
</dbReference>
<dbReference type="EMBL" id="JAGTJR010000008">
    <property type="protein sequence ID" value="KAH7055850.1"/>
    <property type="molecule type" value="Genomic_DNA"/>
</dbReference>
<feature type="domain" description="Response regulatory" evidence="9">
    <location>
        <begin position="1123"/>
        <end position="1244"/>
    </location>
</feature>
<dbReference type="EC" id="2.7.13.3" evidence="2"/>
<evidence type="ECO:0000313" key="11">
    <source>
        <dbReference type="Proteomes" id="UP000774617"/>
    </source>
</evidence>
<feature type="region of interest" description="Disordered" evidence="7">
    <location>
        <begin position="652"/>
        <end position="678"/>
    </location>
</feature>
<dbReference type="InterPro" id="IPR036890">
    <property type="entry name" value="HATPase_C_sf"/>
</dbReference>
<dbReference type="InterPro" id="IPR004358">
    <property type="entry name" value="Sig_transdc_His_kin-like_C"/>
</dbReference>
<dbReference type="SUPFAM" id="SSF55874">
    <property type="entry name" value="ATPase domain of HSP90 chaperone/DNA topoisomerase II/histidine kinase"/>
    <property type="match status" value="1"/>
</dbReference>
<keyword evidence="11" id="KW-1185">Reference proteome</keyword>
<dbReference type="SUPFAM" id="SSF47384">
    <property type="entry name" value="Homodimeric domain of signal transducing histidine kinase"/>
    <property type="match status" value="1"/>
</dbReference>
<dbReference type="Pfam" id="PF00512">
    <property type="entry name" value="HisKA"/>
    <property type="match status" value="1"/>
</dbReference>
<dbReference type="Pfam" id="PF02518">
    <property type="entry name" value="HATPase_c"/>
    <property type="match status" value="1"/>
</dbReference>
<dbReference type="CDD" id="cd17546">
    <property type="entry name" value="REC_hyHK_CKI1_RcsC-like"/>
    <property type="match status" value="1"/>
</dbReference>
<proteinExistence type="predicted"/>
<dbReference type="PROSITE" id="PS50109">
    <property type="entry name" value="HIS_KIN"/>
    <property type="match status" value="1"/>
</dbReference>
<feature type="region of interest" description="Disordered" evidence="7">
    <location>
        <begin position="1048"/>
        <end position="1069"/>
    </location>
</feature>
<feature type="compositionally biased region" description="Basic and acidic residues" evidence="7">
    <location>
        <begin position="240"/>
        <end position="253"/>
    </location>
</feature>
<evidence type="ECO:0000313" key="10">
    <source>
        <dbReference type="EMBL" id="KAH7055850.1"/>
    </source>
</evidence>
<feature type="region of interest" description="Disordered" evidence="7">
    <location>
        <begin position="238"/>
        <end position="320"/>
    </location>
</feature>
<dbReference type="SMART" id="SM00388">
    <property type="entry name" value="HisKA"/>
    <property type="match status" value="1"/>
</dbReference>
<dbReference type="PANTHER" id="PTHR43047:SF72">
    <property type="entry name" value="OSMOSENSING HISTIDINE PROTEIN KINASE SLN1"/>
    <property type="match status" value="1"/>
</dbReference>
<feature type="region of interest" description="Disordered" evidence="7">
    <location>
        <begin position="468"/>
        <end position="500"/>
    </location>
</feature>
<dbReference type="PRINTS" id="PR00344">
    <property type="entry name" value="BCTRLSENSOR"/>
</dbReference>
<dbReference type="Gene3D" id="3.30.450.40">
    <property type="match status" value="1"/>
</dbReference>
<feature type="compositionally biased region" description="Polar residues" evidence="7">
    <location>
        <begin position="652"/>
        <end position="665"/>
    </location>
</feature>
<evidence type="ECO:0000256" key="1">
    <source>
        <dbReference type="ARBA" id="ARBA00000085"/>
    </source>
</evidence>
<feature type="compositionally biased region" description="Low complexity" evidence="7">
    <location>
        <begin position="268"/>
        <end position="279"/>
    </location>
</feature>
<dbReference type="CDD" id="cd00082">
    <property type="entry name" value="HisKA"/>
    <property type="match status" value="1"/>
</dbReference>
<dbReference type="Proteomes" id="UP000774617">
    <property type="component" value="Unassembled WGS sequence"/>
</dbReference>
<feature type="compositionally biased region" description="Low complexity" evidence="7">
    <location>
        <begin position="716"/>
        <end position="728"/>
    </location>
</feature>
<evidence type="ECO:0000256" key="2">
    <source>
        <dbReference type="ARBA" id="ARBA00012438"/>
    </source>
</evidence>
<dbReference type="InterPro" id="IPR001789">
    <property type="entry name" value="Sig_transdc_resp-reg_receiver"/>
</dbReference>
<organism evidence="10 11">
    <name type="scientific">Macrophomina phaseolina</name>
    <dbReference type="NCBI Taxonomy" id="35725"/>
    <lineage>
        <taxon>Eukaryota</taxon>
        <taxon>Fungi</taxon>
        <taxon>Dikarya</taxon>
        <taxon>Ascomycota</taxon>
        <taxon>Pezizomycotina</taxon>
        <taxon>Dothideomycetes</taxon>
        <taxon>Dothideomycetes incertae sedis</taxon>
        <taxon>Botryosphaeriales</taxon>
        <taxon>Botryosphaeriaceae</taxon>
        <taxon>Macrophomina</taxon>
    </lineage>
</organism>
<accession>A0ABQ8GHC0</accession>
<dbReference type="InterPro" id="IPR003661">
    <property type="entry name" value="HisK_dim/P_dom"/>
</dbReference>
<feature type="compositionally biased region" description="Polar residues" evidence="7">
    <location>
        <begin position="468"/>
        <end position="479"/>
    </location>
</feature>
<feature type="compositionally biased region" description="Basic and acidic residues" evidence="7">
    <location>
        <begin position="373"/>
        <end position="389"/>
    </location>
</feature>
<dbReference type="Gene3D" id="3.30.565.10">
    <property type="entry name" value="Histidine kinase-like ATPase, C-terminal domain"/>
    <property type="match status" value="1"/>
</dbReference>
<dbReference type="InterPro" id="IPR011006">
    <property type="entry name" value="CheY-like_superfamily"/>
</dbReference>
<dbReference type="SMART" id="SM00387">
    <property type="entry name" value="HATPase_c"/>
    <property type="match status" value="1"/>
</dbReference>
<dbReference type="InterPro" id="IPR003018">
    <property type="entry name" value="GAF"/>
</dbReference>
<dbReference type="Pfam" id="PF01590">
    <property type="entry name" value="GAF"/>
    <property type="match status" value="1"/>
</dbReference>
<dbReference type="SUPFAM" id="SSF55781">
    <property type="entry name" value="GAF domain-like"/>
    <property type="match status" value="1"/>
</dbReference>
<evidence type="ECO:0000256" key="4">
    <source>
        <dbReference type="ARBA" id="ARBA00022679"/>
    </source>
</evidence>
<dbReference type="InterPro" id="IPR036097">
    <property type="entry name" value="HisK_dim/P_sf"/>
</dbReference>
<gene>
    <name evidence="10" type="ORF">B0J12DRAFT_697639</name>
</gene>
<feature type="compositionally biased region" description="Polar residues" evidence="7">
    <location>
        <begin position="255"/>
        <end position="266"/>
    </location>
</feature>
<evidence type="ECO:0000256" key="7">
    <source>
        <dbReference type="SAM" id="MobiDB-lite"/>
    </source>
</evidence>
<comment type="catalytic activity">
    <reaction evidence="1">
        <text>ATP + protein L-histidine = ADP + protein N-phospho-L-histidine.</text>
        <dbReference type="EC" id="2.7.13.3"/>
    </reaction>
</comment>
<dbReference type="InterPro" id="IPR003594">
    <property type="entry name" value="HATPase_dom"/>
</dbReference>
<comment type="caution">
    <text evidence="10">The sequence shown here is derived from an EMBL/GenBank/DDBJ whole genome shotgun (WGS) entry which is preliminary data.</text>
</comment>
<dbReference type="InterPro" id="IPR005467">
    <property type="entry name" value="His_kinase_dom"/>
</dbReference>
<feature type="modified residue" description="4-aspartylphosphate" evidence="6">
    <location>
        <position position="1174"/>
    </location>
</feature>
<keyword evidence="5" id="KW-0418">Kinase</keyword>
<keyword evidence="4" id="KW-0808">Transferase</keyword>
<feature type="region of interest" description="Disordered" evidence="7">
    <location>
        <begin position="714"/>
        <end position="747"/>
    </location>
</feature>
<dbReference type="Gene3D" id="1.10.287.130">
    <property type="match status" value="1"/>
</dbReference>
<dbReference type="PROSITE" id="PS50110">
    <property type="entry name" value="RESPONSE_REGULATORY"/>
    <property type="match status" value="1"/>
</dbReference>
<dbReference type="Gene3D" id="3.40.50.2300">
    <property type="match status" value="1"/>
</dbReference>
<name>A0ABQ8GHC0_9PEZI</name>
<feature type="domain" description="Histidine kinase" evidence="8">
    <location>
        <begin position="591"/>
        <end position="886"/>
    </location>
</feature>
<evidence type="ECO:0000256" key="6">
    <source>
        <dbReference type="PROSITE-ProRule" id="PRU00169"/>
    </source>
</evidence>
<sequence length="1248" mass="136374">MNCNTVRDRETYRFYQAAINALELRLVEDSPGCIVPPKGFIPRACKDTALTAFAQLGALRLNVNRGLISLLDGRYQYILAEATRTLSLLPNIEPDPEDDLWLGSVIIPRSKGVCEHVLSLGDIIYEPAGAKSNVPAVIINDLAEDPRFSARPYVQSEPGVRFYAGVPLRSPWGTIIGAYCVFGHEPRNGLTQEQLLALQGIATTVMTYLETSKAKEGHRRYEQMLHGLTSFVTGESSIHSLDHRPQESSERKSPSHQISSTDTQVPDSMATMSQSASASIEKASKVSPEKDSSPKIKKRPRVLSTPGPAPRKRSTMSLQETMLPSGSKTMFSRAANIMRESIDVCGCIIFDASVATFGGAINAPHRRSFAKSQSEDHNHLASETKKDTGGNDPSPLERPWGVESKSSSSEGDNLTERKICEVLGSSIGGKAAVLDGEPDVYDTDFAESDLKRLLRRYPFGHIFNLSSSGDISQPQTSDSAPEMAPSSEAVDDKDYGVRAGKTSPVDKNNVTIERLLKIAPGARSIAILPLWDYQRDRWFAGCICWTTEPNRVLYPDVDLIYLQAFGNSIMTELSRLDAITSDRAKTTFVASISHELRCPLHGILGGVQFLQETDLDVYQAAMLDSISMCGKTLLDTIDHVLDFSKVNTFNKTPSKASSKNGQDAINLTGRPGDRSCTEPASLVADVDLAMLTEEVVEAVFAGQVHRGALSRLEQISGRSTSRRSSSSTKASLPIGTDQPAENLGTGSDGTVRLVLDIPHRSDWTVTTQPGAWRRIVMNLVGNALKYTKSGFIRISLRTRESELNAKKGPNKVEVTFIVSDTGKGMSAEYLRSGLWRPFSQEDSFSPGTGLGLSIVRQIVQGLKGRIDLKSEIQKGTEVKLSLSLPLAETPQTPDDEDSFLTQAAAQLRGRPVCILETTNPESLDGPSDLIQRGRREHGISIAKTLKDWFGADAVVSNVSTALSARVIICLEPDAEFLETLEGTTSPEKIPVVMFIALEGGDAAQLRSDPHFQGGNIVVDIITQPCGPHKLAKSLSQALDRRDKHMPLTVTPLASPSRDAPEIGSPIREWKSPNWIPTHLGSSPLGSKSRSNSIIEPETIPRSLVDNYIANASMQHSPIDTHLRILLVDDNRINLSLLTAFMRRYSFDYEEAMNGLQAVETYKEAKGQFNYVLMDLTMPVMDGMAATREIRRYEQRDGIRPAIVIALTGLASAAARVEALNSGINYFLTKPVKFQALHQMLKRATTGGN</sequence>
<evidence type="ECO:0000256" key="3">
    <source>
        <dbReference type="ARBA" id="ARBA00022553"/>
    </source>
</evidence>
<reference evidence="10 11" key="1">
    <citation type="journal article" date="2021" name="Nat. Commun.">
        <title>Genetic determinants of endophytism in the Arabidopsis root mycobiome.</title>
        <authorList>
            <person name="Mesny F."/>
            <person name="Miyauchi S."/>
            <person name="Thiergart T."/>
            <person name="Pickel B."/>
            <person name="Atanasova L."/>
            <person name="Karlsson M."/>
            <person name="Huettel B."/>
            <person name="Barry K.W."/>
            <person name="Haridas S."/>
            <person name="Chen C."/>
            <person name="Bauer D."/>
            <person name="Andreopoulos W."/>
            <person name="Pangilinan J."/>
            <person name="LaButti K."/>
            <person name="Riley R."/>
            <person name="Lipzen A."/>
            <person name="Clum A."/>
            <person name="Drula E."/>
            <person name="Henrissat B."/>
            <person name="Kohler A."/>
            <person name="Grigoriev I.V."/>
            <person name="Martin F.M."/>
            <person name="Hacquard S."/>
        </authorList>
    </citation>
    <scope>NUCLEOTIDE SEQUENCE [LARGE SCALE GENOMIC DNA]</scope>
    <source>
        <strain evidence="10 11">MPI-SDFR-AT-0080</strain>
    </source>
</reference>